<dbReference type="PROSITE" id="PS50929">
    <property type="entry name" value="ABC_TM1F"/>
    <property type="match status" value="1"/>
</dbReference>
<reference evidence="13 14" key="1">
    <citation type="submission" date="2016-04" db="EMBL/GenBank/DDBJ databases">
        <authorList>
            <consortium name="Pathogen Informatics"/>
        </authorList>
    </citation>
    <scope>NUCLEOTIDE SEQUENCE [LARGE SCALE GENOMIC DNA]</scope>
    <source>
        <strain evidence="14">k480</strain>
        <strain evidence="13">K480</strain>
    </source>
</reference>
<evidence type="ECO:0000259" key="8">
    <source>
        <dbReference type="PROSITE" id="PS50893"/>
    </source>
</evidence>
<accession>A0A6M6A4E9</accession>
<feature type="domain" description="ABC transporter" evidence="8">
    <location>
        <begin position="338"/>
        <end position="574"/>
    </location>
</feature>
<feature type="transmembrane region" description="Helical" evidence="7">
    <location>
        <begin position="63"/>
        <end position="85"/>
    </location>
</feature>
<dbReference type="InterPro" id="IPR027417">
    <property type="entry name" value="P-loop_NTPase"/>
</dbReference>
<keyword evidence="6 7" id="KW-0472">Membrane</keyword>
<dbReference type="PANTHER" id="PTHR43394">
    <property type="entry name" value="ATP-DEPENDENT PERMEASE MDL1, MITOCHONDRIAL"/>
    <property type="match status" value="1"/>
</dbReference>
<dbReference type="SMART" id="SM00382">
    <property type="entry name" value="AAA"/>
    <property type="match status" value="1"/>
</dbReference>
<comment type="subcellular location">
    <subcellularLocation>
        <location evidence="1">Cell membrane</location>
        <topology evidence="1">Multi-pass membrane protein</topology>
    </subcellularLocation>
</comment>
<dbReference type="Gene3D" id="3.40.50.300">
    <property type="entry name" value="P-loop containing nucleotide triphosphate hydrolases"/>
    <property type="match status" value="1"/>
</dbReference>
<dbReference type="Gene3D" id="1.20.1560.10">
    <property type="entry name" value="ABC transporter type 1, transmembrane domain"/>
    <property type="match status" value="1"/>
</dbReference>
<evidence type="ECO:0000256" key="6">
    <source>
        <dbReference type="ARBA" id="ARBA00023136"/>
    </source>
</evidence>
<dbReference type="SUPFAM" id="SSF90123">
    <property type="entry name" value="ABC transporter transmembrane region"/>
    <property type="match status" value="1"/>
</dbReference>
<evidence type="ECO:0000256" key="7">
    <source>
        <dbReference type="SAM" id="Phobius"/>
    </source>
</evidence>
<dbReference type="InterPro" id="IPR039421">
    <property type="entry name" value="Type_1_exporter"/>
</dbReference>
<dbReference type="GO" id="GO:0005886">
    <property type="term" value="C:plasma membrane"/>
    <property type="evidence" value="ECO:0007669"/>
    <property type="project" value="UniProtKB-SubCell"/>
</dbReference>
<dbReference type="EMBL" id="MN543579">
    <property type="protein sequence ID" value="QJX12789.1"/>
    <property type="molecule type" value="Genomic_DNA"/>
</dbReference>
<organism evidence="10">
    <name type="scientific">Klebsiella pneumoniae</name>
    <dbReference type="NCBI Taxonomy" id="573"/>
    <lineage>
        <taxon>Bacteria</taxon>
        <taxon>Pseudomonadati</taxon>
        <taxon>Pseudomonadota</taxon>
        <taxon>Gammaproteobacteria</taxon>
        <taxon>Enterobacterales</taxon>
        <taxon>Enterobacteriaceae</taxon>
        <taxon>Klebsiella/Raoultella group</taxon>
        <taxon>Klebsiella</taxon>
        <taxon>Klebsiella pneumoniae complex</taxon>
    </lineage>
</organism>
<feature type="domain" description="ABC transmembrane type-1" evidence="9">
    <location>
        <begin position="23"/>
        <end position="308"/>
    </location>
</feature>
<dbReference type="AlphaFoldDB" id="A0A6M6A4E9"/>
<dbReference type="Pfam" id="PF00005">
    <property type="entry name" value="ABC_tran"/>
    <property type="match status" value="1"/>
</dbReference>
<dbReference type="PANTHER" id="PTHR43394:SF1">
    <property type="entry name" value="ATP-BINDING CASSETTE SUB-FAMILY B MEMBER 10, MITOCHONDRIAL"/>
    <property type="match status" value="1"/>
</dbReference>
<keyword evidence="2 7" id="KW-0812">Transmembrane</keyword>
<feature type="transmembrane region" description="Helical" evidence="7">
    <location>
        <begin position="134"/>
        <end position="158"/>
    </location>
</feature>
<name>A0A6M6A4E9_KLEPN</name>
<evidence type="ECO:0000313" key="12">
    <source>
        <dbReference type="EMBL" id="QJX13401.1"/>
    </source>
</evidence>
<feature type="transmembrane region" description="Helical" evidence="7">
    <location>
        <begin position="275"/>
        <end position="294"/>
    </location>
</feature>
<dbReference type="InterPro" id="IPR036640">
    <property type="entry name" value="ABC1_TM_sf"/>
</dbReference>
<evidence type="ECO:0000313" key="14">
    <source>
        <dbReference type="Proteomes" id="UP000077826"/>
    </source>
</evidence>
<evidence type="ECO:0000313" key="11">
    <source>
        <dbReference type="EMBL" id="QJX13109.1"/>
    </source>
</evidence>
<reference evidence="10" key="2">
    <citation type="submission" date="2019-10" db="EMBL/GenBank/DDBJ databases">
        <title>Tracking microevolution events of conjugative virulence plasmid p15WZ-82_Vir during transmission.</title>
        <authorList>
            <person name="Yang X."/>
        </authorList>
    </citation>
    <scope>NUCLEOTIDE SEQUENCE</scope>
    <source>
        <strain evidence="10">PM48</strain>
        <strain evidence="11">PM48TC</strain>
        <plasmid evidence="10">pPM48_140</plasmid>
        <plasmid evidence="12">pPM48TC_140</plasmid>
        <plasmid evidence="11">pPM48TC_fusion</plasmid>
    </source>
</reference>
<dbReference type="InterPro" id="IPR011527">
    <property type="entry name" value="ABC1_TM_dom"/>
</dbReference>
<dbReference type="EMBL" id="FLDK01000024">
    <property type="protein sequence ID" value="SAT98935.1"/>
    <property type="molecule type" value="Genomic_DNA"/>
</dbReference>
<dbReference type="CDD" id="cd18556">
    <property type="entry name" value="ABC_6TM_McjD_like"/>
    <property type="match status" value="1"/>
</dbReference>
<dbReference type="EMBL" id="MN543582">
    <property type="protein sequence ID" value="QJX13401.1"/>
    <property type="molecule type" value="Genomic_DNA"/>
</dbReference>
<geneLocation type="plasmid" evidence="10">
    <name>pPM48_140</name>
</geneLocation>
<dbReference type="PROSITE" id="PS00211">
    <property type="entry name" value="ABC_TRANSPORTER_1"/>
    <property type="match status" value="1"/>
</dbReference>
<dbReference type="GO" id="GO:0005524">
    <property type="term" value="F:ATP binding"/>
    <property type="evidence" value="ECO:0007669"/>
    <property type="project" value="UniProtKB-KW"/>
</dbReference>
<geneLocation type="plasmid" evidence="12">
    <name>pPM48TC_140</name>
</geneLocation>
<gene>
    <name evidence="13" type="primary">ybtQ</name>
    <name evidence="13" type="ORF">SAMEA2273558_05330</name>
</gene>
<dbReference type="EMBL" id="MN543581">
    <property type="protein sequence ID" value="QJX13109.1"/>
    <property type="molecule type" value="Genomic_DNA"/>
</dbReference>
<keyword evidence="5 7" id="KW-1133">Transmembrane helix</keyword>
<dbReference type="RefSeq" id="WP_023288232.1">
    <property type="nucleotide sequence ID" value="NZ_CAJCKY010000074.1"/>
</dbReference>
<dbReference type="Pfam" id="PF00664">
    <property type="entry name" value="ABC_membrane"/>
    <property type="match status" value="1"/>
</dbReference>
<sequence>MDKKNSTSKVIKILTRNGLRNFVIVFFLSVFSSALLSITPVYISSITGRLTNNNPQGIESIYVIGAMYVITLGIQKCLQFLSVYCQSHLRIDAIINISRAYLQSLYEKERTLAPDENTGDISHKLNQATNDIYVIIRLLATNLFPSVLQILISVVFIFSSGDVFTSVLFLLYSFVFIVVNTYFSKRILKSKRVLLDSGRKTYSLITDSVKNISLVRSMNTFDFFFSRFRATLENDRNSQRDYWHLNIKSQIASGLLNLIVFGVVFFKVLNDTVNGLVPLSHFILITSYIILFITPLEGLAQSLIELKEASSNLNEFLKNMNHGKESKNLVRMDGSIDIFAKNIEYTYNDQNAQQNFKLGPVNLTLKSGLFYSLTGENGSGKSTFIKILTRQLKNYSGQLTIGSKDYQSILDDDFYNIVSYVSQDDFIFMDTLRFNLQIANPKATEEQMLQALELSGLSNMNDTSLLSRSIADGGVDFSGGQRQKLSLARLLLRNPKIIILDEVSSSMDIKTEEHCFRTIRSKFPDATIINITHRPASLILSDEIIVFQDGKVVESGTVDDLMNAGHYISDLMRKYASEKSGRVKV</sequence>
<keyword evidence="4" id="KW-0067">ATP-binding</keyword>
<keyword evidence="3" id="KW-0547">Nucleotide-binding</keyword>
<evidence type="ECO:0000313" key="13">
    <source>
        <dbReference type="EMBL" id="SAT98935.1"/>
    </source>
</evidence>
<dbReference type="Proteomes" id="UP000077826">
    <property type="component" value="Unassembled WGS sequence"/>
</dbReference>
<evidence type="ECO:0000313" key="10">
    <source>
        <dbReference type="EMBL" id="QJX12789.1"/>
    </source>
</evidence>
<dbReference type="GO" id="GO:0015421">
    <property type="term" value="F:ABC-type oligopeptide transporter activity"/>
    <property type="evidence" value="ECO:0007669"/>
    <property type="project" value="TreeGrafter"/>
</dbReference>
<evidence type="ECO:0000256" key="4">
    <source>
        <dbReference type="ARBA" id="ARBA00022840"/>
    </source>
</evidence>
<dbReference type="PROSITE" id="PS50893">
    <property type="entry name" value="ABC_TRANSPORTER_2"/>
    <property type="match status" value="1"/>
</dbReference>
<feature type="transmembrane region" description="Helical" evidence="7">
    <location>
        <begin position="21"/>
        <end position="43"/>
    </location>
</feature>
<evidence type="ECO:0000256" key="5">
    <source>
        <dbReference type="ARBA" id="ARBA00022989"/>
    </source>
</evidence>
<protein>
    <submittedName>
        <fullName evidence="13">ABC transporter protein</fullName>
        <ecNumber evidence="13">3.6.3.-</ecNumber>
    </submittedName>
</protein>
<feature type="transmembrane region" description="Helical" evidence="7">
    <location>
        <begin position="164"/>
        <end position="183"/>
    </location>
</feature>
<keyword evidence="10" id="KW-0614">Plasmid</keyword>
<dbReference type="SUPFAM" id="SSF52540">
    <property type="entry name" value="P-loop containing nucleoside triphosphate hydrolases"/>
    <property type="match status" value="1"/>
</dbReference>
<evidence type="ECO:0000256" key="1">
    <source>
        <dbReference type="ARBA" id="ARBA00004651"/>
    </source>
</evidence>
<evidence type="ECO:0000259" key="9">
    <source>
        <dbReference type="PROSITE" id="PS50929"/>
    </source>
</evidence>
<dbReference type="GO" id="GO:0016887">
    <property type="term" value="F:ATP hydrolysis activity"/>
    <property type="evidence" value="ECO:0007669"/>
    <property type="project" value="InterPro"/>
</dbReference>
<dbReference type="InterPro" id="IPR017871">
    <property type="entry name" value="ABC_transporter-like_CS"/>
</dbReference>
<evidence type="ECO:0000256" key="3">
    <source>
        <dbReference type="ARBA" id="ARBA00022741"/>
    </source>
</evidence>
<dbReference type="InterPro" id="IPR003439">
    <property type="entry name" value="ABC_transporter-like_ATP-bd"/>
</dbReference>
<dbReference type="EC" id="3.6.3.-" evidence="13"/>
<dbReference type="InterPro" id="IPR003593">
    <property type="entry name" value="AAA+_ATPase"/>
</dbReference>
<geneLocation type="plasmid" evidence="11">
    <name>pPM48TC_fusion</name>
</geneLocation>
<proteinExistence type="predicted"/>
<keyword evidence="13" id="KW-0378">Hydrolase</keyword>
<evidence type="ECO:0000256" key="2">
    <source>
        <dbReference type="ARBA" id="ARBA00022692"/>
    </source>
</evidence>